<dbReference type="Gene3D" id="3.30.720.100">
    <property type="match status" value="1"/>
</dbReference>
<feature type="region of interest" description="Disordered" evidence="1">
    <location>
        <begin position="41"/>
        <end position="61"/>
    </location>
</feature>
<organism evidence="3">
    <name type="scientific">Nitrososphaera viennensis</name>
    <dbReference type="NCBI Taxonomy" id="1034015"/>
    <lineage>
        <taxon>Archaea</taxon>
        <taxon>Nitrososphaerota</taxon>
        <taxon>Nitrososphaeria</taxon>
        <taxon>Nitrososphaerales</taxon>
        <taxon>Nitrososphaeraceae</taxon>
        <taxon>Nitrososphaera</taxon>
    </lineage>
</organism>
<reference evidence="3" key="1">
    <citation type="submission" date="2022-08" db="EMBL/GenBank/DDBJ databases">
        <title>Dynamic responses of ammonia-oxidizing microbial communities induced by reactive oxygen species (ROS) in fluctuating redox aquifers.</title>
        <authorList>
            <person name="Wang P."/>
            <person name="Wang H."/>
        </authorList>
    </citation>
    <scope>NUCLEOTIDE SEQUENCE</scope>
    <source>
        <strain evidence="3">PLX03</strain>
    </source>
</reference>
<feature type="domain" description="PhnB-like" evidence="2">
    <location>
        <begin position="19"/>
        <end position="56"/>
    </location>
</feature>
<evidence type="ECO:0000259" key="2">
    <source>
        <dbReference type="Pfam" id="PF06983"/>
    </source>
</evidence>
<dbReference type="Pfam" id="PF06983">
    <property type="entry name" value="3-dmu-9_3-mt"/>
    <property type="match status" value="1"/>
</dbReference>
<sequence length="61" mass="7080">MGSNAFYSKCGMRYMAVIQKIAPCLWFDGQAEEAAKFYTSIERGTEGNERRRTPEGRRQER</sequence>
<feature type="compositionally biased region" description="Basic and acidic residues" evidence="1">
    <location>
        <begin position="43"/>
        <end position="61"/>
    </location>
</feature>
<dbReference type="RefSeq" id="WP_227717372.1">
    <property type="nucleotide sequence ID" value="NZ_CP103305.1"/>
</dbReference>
<dbReference type="AlphaFoldDB" id="A0A977ID24"/>
<dbReference type="Proteomes" id="UP001059771">
    <property type="component" value="Chromosome"/>
</dbReference>
<dbReference type="InterPro" id="IPR028973">
    <property type="entry name" value="PhnB-like"/>
</dbReference>
<accession>A0A977ID24</accession>
<dbReference type="InterPro" id="IPR029068">
    <property type="entry name" value="Glyas_Bleomycin-R_OHBP_Dase"/>
</dbReference>
<protein>
    <submittedName>
        <fullName evidence="3">VOC family protein</fullName>
    </submittedName>
</protein>
<dbReference type="SUPFAM" id="SSF54593">
    <property type="entry name" value="Glyoxalase/Bleomycin resistance protein/Dihydroxybiphenyl dioxygenase"/>
    <property type="match status" value="1"/>
</dbReference>
<dbReference type="GeneID" id="74947774"/>
<evidence type="ECO:0000313" key="3">
    <source>
        <dbReference type="EMBL" id="UVS68713.1"/>
    </source>
</evidence>
<dbReference type="EMBL" id="CP103305">
    <property type="protein sequence ID" value="UVS68713.1"/>
    <property type="molecule type" value="Genomic_DNA"/>
</dbReference>
<gene>
    <name evidence="3" type="ORF">NWT39_12505</name>
</gene>
<proteinExistence type="predicted"/>
<evidence type="ECO:0000256" key="1">
    <source>
        <dbReference type="SAM" id="MobiDB-lite"/>
    </source>
</evidence>
<name>A0A977ID24_9ARCH</name>